<dbReference type="AlphaFoldDB" id="A0A285X709"/>
<dbReference type="Pfam" id="PF12771">
    <property type="entry name" value="SusD-like_2"/>
    <property type="match status" value="1"/>
</dbReference>
<accession>A0A285X709</accession>
<dbReference type="EMBL" id="OCMF01000003">
    <property type="protein sequence ID" value="SOC80786.1"/>
    <property type="molecule type" value="Genomic_DNA"/>
</dbReference>
<dbReference type="InterPro" id="IPR041662">
    <property type="entry name" value="SusD-like_2"/>
</dbReference>
<dbReference type="SUPFAM" id="SSF48452">
    <property type="entry name" value="TPR-like"/>
    <property type="match status" value="1"/>
</dbReference>
<dbReference type="RefSeq" id="WP_097056567.1">
    <property type="nucleotide sequence ID" value="NZ_OCMF01000003.1"/>
</dbReference>
<dbReference type="InterPro" id="IPR011990">
    <property type="entry name" value="TPR-like_helical_dom_sf"/>
</dbReference>
<dbReference type="Gene3D" id="1.25.40.390">
    <property type="match status" value="1"/>
</dbReference>
<reference evidence="2" key="1">
    <citation type="submission" date="2017-09" db="EMBL/GenBank/DDBJ databases">
        <authorList>
            <person name="Varghese N."/>
            <person name="Submissions S."/>
        </authorList>
    </citation>
    <scope>NUCLEOTIDE SEQUENCE [LARGE SCALE GENOMIC DNA]</scope>
    <source>
        <strain evidence="2">CGMCC 1.12641</strain>
    </source>
</reference>
<organism evidence="1 2">
    <name type="scientific">Salinimicrobium sediminis</name>
    <dbReference type="NCBI Taxonomy" id="1343891"/>
    <lineage>
        <taxon>Bacteria</taxon>
        <taxon>Pseudomonadati</taxon>
        <taxon>Bacteroidota</taxon>
        <taxon>Flavobacteriia</taxon>
        <taxon>Flavobacteriales</taxon>
        <taxon>Flavobacteriaceae</taxon>
        <taxon>Salinimicrobium</taxon>
    </lineage>
</organism>
<proteinExistence type="predicted"/>
<keyword evidence="2" id="KW-1185">Reference proteome</keyword>
<evidence type="ECO:0000313" key="2">
    <source>
        <dbReference type="Proteomes" id="UP000219193"/>
    </source>
</evidence>
<dbReference type="Proteomes" id="UP000219193">
    <property type="component" value="Unassembled WGS sequence"/>
</dbReference>
<sequence>MKFLIKPQNYLLITLMVLVVSCDDYLDINEDPNNPTEAPIAGLMANSTYETAQNTFRMGDISTNYVQHLASPNPASSSDIMDRVNYSGTWSSMYNVMTDLSDMIAQAEVIGANHYQGAGQILMALNLGMTVDAWGNVPYSEALDFQTITPAYDDAEVLYGEIINLLNQGVSNLSQETDVPIGADDFIYNGDVDKWIKFGNMLQARYLNHLSETAAYDPAAVLAALEDGFESNDDDAQVIYFEESFNPWAEVAIDNAGLLLGGWISEQFIEAMDGTTYGVVDPRLPLLVSATEDGEYIGVENGAGRGDAPAEGARSTLETGDFYSSETSPILIATYFEQKFIEAEAAFEIDRERSYEAYLEGIRAHMRKVGVSSAEIEEYINHPSVSVGADNLTIADIFEEKWKAMFLHPEAWVDARRFDYQYEDFTLPQNVNPELQGEFIRRLAYPDSEISRNGRNVPDVTLTDPIFWDE</sequence>
<name>A0A285X709_9FLAO</name>
<gene>
    <name evidence="1" type="ORF">SAMN06296241_2343</name>
</gene>
<dbReference type="PROSITE" id="PS51257">
    <property type="entry name" value="PROKAR_LIPOPROTEIN"/>
    <property type="match status" value="1"/>
</dbReference>
<dbReference type="OrthoDB" id="725917at2"/>
<evidence type="ECO:0000313" key="1">
    <source>
        <dbReference type="EMBL" id="SOC80786.1"/>
    </source>
</evidence>
<protein>
    <submittedName>
        <fullName evidence="1">Starch-binding associating with outer membrane</fullName>
    </submittedName>
</protein>